<keyword evidence="1" id="KW-0238">DNA-binding</keyword>
<protein>
    <submittedName>
        <fullName evidence="3">Transcriptional regulator, contains XRE-family HTH domain</fullName>
    </submittedName>
</protein>
<dbReference type="PROSITE" id="PS50943">
    <property type="entry name" value="HTH_CROC1"/>
    <property type="match status" value="1"/>
</dbReference>
<dbReference type="EMBL" id="FMUR01000020">
    <property type="protein sequence ID" value="SCY50572.1"/>
    <property type="molecule type" value="Genomic_DNA"/>
</dbReference>
<dbReference type="AlphaFoldDB" id="A0A1G5GG78"/>
<dbReference type="Proteomes" id="UP000183047">
    <property type="component" value="Unassembled WGS sequence"/>
</dbReference>
<dbReference type="Pfam" id="PF01381">
    <property type="entry name" value="HTH_3"/>
    <property type="match status" value="1"/>
</dbReference>
<evidence type="ECO:0000259" key="2">
    <source>
        <dbReference type="PROSITE" id="PS50943"/>
    </source>
</evidence>
<gene>
    <name evidence="3" type="ORF">SAMN02910451_02873</name>
</gene>
<accession>A0A1G5GG78</accession>
<dbReference type="PANTHER" id="PTHR46558:SF11">
    <property type="entry name" value="HTH-TYPE TRANSCRIPTIONAL REGULATOR XRE"/>
    <property type="match status" value="1"/>
</dbReference>
<evidence type="ECO:0000313" key="4">
    <source>
        <dbReference type="Proteomes" id="UP000183047"/>
    </source>
</evidence>
<dbReference type="InterPro" id="IPR001387">
    <property type="entry name" value="Cro/C1-type_HTH"/>
</dbReference>
<sequence length="113" mass="12818">METNNMRAIGGRVRMLRVQKGMSQEELARKLRFGSRSMVSEFESGKRALSSANVIDYASFFDVSSDWILFGSGDKEKKEYATEVDAMLQAFYSIRNPRARKVAIEQVRALSVL</sequence>
<reference evidence="4" key="1">
    <citation type="submission" date="2016-10" db="EMBL/GenBank/DDBJ databases">
        <authorList>
            <person name="Varghese N."/>
            <person name="Submissions S."/>
        </authorList>
    </citation>
    <scope>NUCLEOTIDE SEQUENCE [LARGE SCALE GENOMIC DNA]</scope>
    <source>
        <strain evidence="4">XBD2006</strain>
    </source>
</reference>
<dbReference type="Gene3D" id="1.10.260.40">
    <property type="entry name" value="lambda repressor-like DNA-binding domains"/>
    <property type="match status" value="1"/>
</dbReference>
<dbReference type="SMART" id="SM00530">
    <property type="entry name" value="HTH_XRE"/>
    <property type="match status" value="1"/>
</dbReference>
<dbReference type="SUPFAM" id="SSF47413">
    <property type="entry name" value="lambda repressor-like DNA-binding domains"/>
    <property type="match status" value="1"/>
</dbReference>
<dbReference type="CDD" id="cd00093">
    <property type="entry name" value="HTH_XRE"/>
    <property type="match status" value="1"/>
</dbReference>
<organism evidence="3 4">
    <name type="scientific">Butyrivibrio hungatei</name>
    <dbReference type="NCBI Taxonomy" id="185008"/>
    <lineage>
        <taxon>Bacteria</taxon>
        <taxon>Bacillati</taxon>
        <taxon>Bacillota</taxon>
        <taxon>Clostridia</taxon>
        <taxon>Lachnospirales</taxon>
        <taxon>Lachnospiraceae</taxon>
        <taxon>Butyrivibrio</taxon>
    </lineage>
</organism>
<dbReference type="InterPro" id="IPR010982">
    <property type="entry name" value="Lambda_DNA-bd_dom_sf"/>
</dbReference>
<dbReference type="GO" id="GO:0003677">
    <property type="term" value="F:DNA binding"/>
    <property type="evidence" value="ECO:0007669"/>
    <property type="project" value="UniProtKB-KW"/>
</dbReference>
<evidence type="ECO:0000256" key="1">
    <source>
        <dbReference type="ARBA" id="ARBA00023125"/>
    </source>
</evidence>
<keyword evidence="4" id="KW-1185">Reference proteome</keyword>
<feature type="domain" description="HTH cro/C1-type" evidence="2">
    <location>
        <begin position="13"/>
        <end position="68"/>
    </location>
</feature>
<proteinExistence type="predicted"/>
<dbReference type="PANTHER" id="PTHR46558">
    <property type="entry name" value="TRACRIPTIONAL REGULATORY PROTEIN-RELATED-RELATED"/>
    <property type="match status" value="1"/>
</dbReference>
<name>A0A1G5GG78_9FIRM</name>
<evidence type="ECO:0000313" key="3">
    <source>
        <dbReference type="EMBL" id="SCY50572.1"/>
    </source>
</evidence>
<dbReference type="RefSeq" id="WP_074463263.1">
    <property type="nucleotide sequence ID" value="NZ_FMUR01000020.1"/>
</dbReference>